<evidence type="ECO:0000313" key="1">
    <source>
        <dbReference type="EMBL" id="AYV77152.1"/>
    </source>
</evidence>
<proteinExistence type="predicted"/>
<name>A0A3G4ZQG9_9VIRU</name>
<organism evidence="1">
    <name type="scientific">Barrevirus sp</name>
    <dbReference type="NCBI Taxonomy" id="2487763"/>
    <lineage>
        <taxon>Viruses</taxon>
        <taxon>Varidnaviria</taxon>
        <taxon>Bamfordvirae</taxon>
        <taxon>Nucleocytoviricota</taxon>
        <taxon>Megaviricetes</taxon>
        <taxon>Imitervirales</taxon>
        <taxon>Mimiviridae</taxon>
        <taxon>Klosneuvirinae</taxon>
    </lineage>
</organism>
<gene>
    <name evidence="1" type="ORF">Barrevirus14_21</name>
</gene>
<accession>A0A3G4ZQG9</accession>
<protein>
    <submittedName>
        <fullName evidence="1">Uncharacterized protein</fullName>
    </submittedName>
</protein>
<reference evidence="1" key="1">
    <citation type="submission" date="2018-10" db="EMBL/GenBank/DDBJ databases">
        <title>Hidden diversity of soil giant viruses.</title>
        <authorList>
            <person name="Schulz F."/>
            <person name="Alteio L."/>
            <person name="Goudeau D."/>
            <person name="Ryan E.M."/>
            <person name="Malmstrom R.R."/>
            <person name="Blanchard J."/>
            <person name="Woyke T."/>
        </authorList>
    </citation>
    <scope>NUCLEOTIDE SEQUENCE</scope>
    <source>
        <strain evidence="1">BAV1</strain>
    </source>
</reference>
<dbReference type="EMBL" id="MK072011">
    <property type="protein sequence ID" value="AYV77152.1"/>
    <property type="molecule type" value="Genomic_DNA"/>
</dbReference>
<sequence>RNKRIQELICRSVITFILIKRLGLGLHELPYEIVIIIAKFLYSSRSDLIWLNTYLTLIKN</sequence>
<feature type="non-terminal residue" evidence="1">
    <location>
        <position position="1"/>
    </location>
</feature>